<dbReference type="PROSITE" id="PS51450">
    <property type="entry name" value="LRR"/>
    <property type="match status" value="2"/>
</dbReference>
<feature type="transmembrane region" description="Helical" evidence="14">
    <location>
        <begin position="1145"/>
        <end position="1163"/>
    </location>
</feature>
<reference evidence="18 19" key="1">
    <citation type="journal article" date="2021" name="Elife">
        <title>Chloroplast acquisition without the gene transfer in kleptoplastic sea slugs, Plakobranchus ocellatus.</title>
        <authorList>
            <person name="Maeda T."/>
            <person name="Takahashi S."/>
            <person name="Yoshida T."/>
            <person name="Shimamura S."/>
            <person name="Takaki Y."/>
            <person name="Nagai Y."/>
            <person name="Toyoda A."/>
            <person name="Suzuki Y."/>
            <person name="Arimoto A."/>
            <person name="Ishii H."/>
            <person name="Satoh N."/>
            <person name="Nishiyama T."/>
            <person name="Hasebe M."/>
            <person name="Maruyama T."/>
            <person name="Minagawa J."/>
            <person name="Obokata J."/>
            <person name="Shigenobu S."/>
        </authorList>
    </citation>
    <scope>NUCLEOTIDE SEQUENCE [LARGE SCALE GENOMIC DNA]</scope>
</reference>
<dbReference type="InterPro" id="IPR001611">
    <property type="entry name" value="Leu-rich_rpt"/>
</dbReference>
<feature type="signal peptide" evidence="15">
    <location>
        <begin position="1"/>
        <end position="17"/>
    </location>
</feature>
<dbReference type="CDD" id="cd00112">
    <property type="entry name" value="LDLa"/>
    <property type="match status" value="2"/>
</dbReference>
<dbReference type="Gene3D" id="3.80.10.10">
    <property type="entry name" value="Ribonuclease Inhibitor"/>
    <property type="match status" value="1"/>
</dbReference>
<feature type="transmembrane region" description="Helical" evidence="14">
    <location>
        <begin position="1090"/>
        <end position="1110"/>
    </location>
</feature>
<evidence type="ECO:0000259" key="17">
    <source>
        <dbReference type="PROSITE" id="PS50262"/>
    </source>
</evidence>
<evidence type="ECO:0000256" key="12">
    <source>
        <dbReference type="PROSITE-ProRule" id="PRU00124"/>
    </source>
</evidence>
<dbReference type="PRINTS" id="PR00261">
    <property type="entry name" value="LDLRECEPTOR"/>
</dbReference>
<evidence type="ECO:0000256" key="15">
    <source>
        <dbReference type="SAM" id="SignalP"/>
    </source>
</evidence>
<gene>
    <name evidence="18" type="ORF">ElyMa_000520500</name>
</gene>
<keyword evidence="7" id="KW-0297">G-protein coupled receptor</keyword>
<evidence type="ECO:0000256" key="8">
    <source>
        <dbReference type="ARBA" id="ARBA00023136"/>
    </source>
</evidence>
<evidence type="ECO:0000256" key="7">
    <source>
        <dbReference type="ARBA" id="ARBA00023040"/>
    </source>
</evidence>
<dbReference type="SUPFAM" id="SSF52058">
    <property type="entry name" value="L domain-like"/>
    <property type="match status" value="1"/>
</dbReference>
<comment type="caution">
    <text evidence="12">Lacks conserved residue(s) required for the propagation of feature annotation.</text>
</comment>
<keyword evidence="3" id="KW-0433">Leucine-rich repeat</keyword>
<evidence type="ECO:0000256" key="5">
    <source>
        <dbReference type="ARBA" id="ARBA00022737"/>
    </source>
</evidence>
<feature type="domain" description="C-type lectin" evidence="16">
    <location>
        <begin position="308"/>
        <end position="431"/>
    </location>
</feature>
<dbReference type="InterPro" id="IPR017452">
    <property type="entry name" value="GPCR_Rhodpsn_7TM"/>
</dbReference>
<keyword evidence="11" id="KW-0807">Transducer</keyword>
<evidence type="ECO:0000256" key="9">
    <source>
        <dbReference type="ARBA" id="ARBA00023157"/>
    </source>
</evidence>
<feature type="transmembrane region" description="Helical" evidence="14">
    <location>
        <begin position="1319"/>
        <end position="1338"/>
    </location>
</feature>
<dbReference type="Pfam" id="PF00059">
    <property type="entry name" value="Lectin_C"/>
    <property type="match status" value="1"/>
</dbReference>
<feature type="chain" id="PRO_5043988481" evidence="15">
    <location>
        <begin position="18"/>
        <end position="1373"/>
    </location>
</feature>
<dbReference type="InterPro" id="IPR002172">
    <property type="entry name" value="LDrepeatLR_classA_rpt"/>
</dbReference>
<organism evidence="18 19">
    <name type="scientific">Elysia marginata</name>
    <dbReference type="NCBI Taxonomy" id="1093978"/>
    <lineage>
        <taxon>Eukaryota</taxon>
        <taxon>Metazoa</taxon>
        <taxon>Spiralia</taxon>
        <taxon>Lophotrochozoa</taxon>
        <taxon>Mollusca</taxon>
        <taxon>Gastropoda</taxon>
        <taxon>Heterobranchia</taxon>
        <taxon>Euthyneura</taxon>
        <taxon>Panpulmonata</taxon>
        <taxon>Sacoglossa</taxon>
        <taxon>Placobranchoidea</taxon>
        <taxon>Plakobranchidae</taxon>
        <taxon>Elysia</taxon>
    </lineage>
</organism>
<keyword evidence="4 14" id="KW-0812">Transmembrane</keyword>
<dbReference type="SMART" id="SM00192">
    <property type="entry name" value="LDLa"/>
    <property type="match status" value="5"/>
</dbReference>
<dbReference type="SMART" id="SM00369">
    <property type="entry name" value="LRR_TYP"/>
    <property type="match status" value="3"/>
</dbReference>
<dbReference type="GO" id="GO:0009755">
    <property type="term" value="P:hormone-mediated signaling pathway"/>
    <property type="evidence" value="ECO:0007669"/>
    <property type="project" value="TreeGrafter"/>
</dbReference>
<dbReference type="PROSITE" id="PS50068">
    <property type="entry name" value="LDLRA_2"/>
    <property type="match status" value="1"/>
</dbReference>
<dbReference type="InterPro" id="IPR032675">
    <property type="entry name" value="LRR_dom_sf"/>
</dbReference>
<dbReference type="PROSITE" id="PS50041">
    <property type="entry name" value="C_TYPE_LECTIN_2"/>
    <property type="match status" value="1"/>
</dbReference>
<dbReference type="InterPro" id="IPR016187">
    <property type="entry name" value="CTDL_fold"/>
</dbReference>
<keyword evidence="2" id="KW-1003">Cell membrane</keyword>
<evidence type="ECO:0000313" key="19">
    <source>
        <dbReference type="Proteomes" id="UP000762676"/>
    </source>
</evidence>
<feature type="domain" description="G-protein coupled receptors family 1 profile" evidence="17">
    <location>
        <begin position="1067"/>
        <end position="1336"/>
    </location>
</feature>
<dbReference type="Gene3D" id="4.10.400.10">
    <property type="entry name" value="Low-density Lipoprotein Receptor"/>
    <property type="match status" value="2"/>
</dbReference>
<feature type="region of interest" description="Disordered" evidence="13">
    <location>
        <begin position="145"/>
        <end position="164"/>
    </location>
</feature>
<evidence type="ECO:0000256" key="14">
    <source>
        <dbReference type="SAM" id="Phobius"/>
    </source>
</evidence>
<dbReference type="InterPro" id="IPR001304">
    <property type="entry name" value="C-type_lectin-like"/>
</dbReference>
<dbReference type="SUPFAM" id="SSF81321">
    <property type="entry name" value="Family A G protein-coupled receptor-like"/>
    <property type="match status" value="1"/>
</dbReference>
<dbReference type="SUPFAM" id="SSF56436">
    <property type="entry name" value="C-type lectin-like"/>
    <property type="match status" value="1"/>
</dbReference>
<evidence type="ECO:0000256" key="11">
    <source>
        <dbReference type="ARBA" id="ARBA00023224"/>
    </source>
</evidence>
<evidence type="ECO:0000256" key="1">
    <source>
        <dbReference type="ARBA" id="ARBA00004651"/>
    </source>
</evidence>
<evidence type="ECO:0000313" key="18">
    <source>
        <dbReference type="EMBL" id="GFR77904.1"/>
    </source>
</evidence>
<dbReference type="InterPro" id="IPR003591">
    <property type="entry name" value="Leu-rich_rpt_typical-subtyp"/>
</dbReference>
<dbReference type="SMART" id="SM00034">
    <property type="entry name" value="CLECT"/>
    <property type="match status" value="1"/>
</dbReference>
<dbReference type="GO" id="GO:0008528">
    <property type="term" value="F:G protein-coupled peptide receptor activity"/>
    <property type="evidence" value="ECO:0007669"/>
    <property type="project" value="TreeGrafter"/>
</dbReference>
<keyword evidence="8 14" id="KW-0472">Membrane</keyword>
<feature type="transmembrane region" description="Helical" evidence="14">
    <location>
        <begin position="1175"/>
        <end position="1195"/>
    </location>
</feature>
<evidence type="ECO:0000256" key="2">
    <source>
        <dbReference type="ARBA" id="ARBA00022475"/>
    </source>
</evidence>
<comment type="subcellular location">
    <subcellularLocation>
        <location evidence="1">Cell membrane</location>
        <topology evidence="1">Multi-pass membrane protein</topology>
    </subcellularLocation>
</comment>
<comment type="caution">
    <text evidence="18">The sequence shown here is derived from an EMBL/GenBank/DDBJ whole genome shotgun (WGS) entry which is preliminary data.</text>
</comment>
<dbReference type="PROSITE" id="PS50262">
    <property type="entry name" value="G_PROTEIN_RECEP_F1_2"/>
    <property type="match status" value="1"/>
</dbReference>
<keyword evidence="19" id="KW-1185">Reference proteome</keyword>
<feature type="disulfide bond" evidence="12">
    <location>
        <begin position="576"/>
        <end position="591"/>
    </location>
</feature>
<dbReference type="SUPFAM" id="SSF57424">
    <property type="entry name" value="LDL receptor-like module"/>
    <property type="match status" value="3"/>
</dbReference>
<sequence>MLMGFCLTVFPILSVFAQLEGGSINRLEFPLIPKCHQKRINLVLVGDTASEHYASQMQLFTKVVDLLSSGQEHAENLQVAMAVSASDSRNKPKISWLFQLGFYANTLDIKNAIMQDGGRPRSSVTYLEETVDFVLNSATGSNAHTSGFSSTQATFSSTHTEKEEIRTGNFRLENNGEDHNEMKDGGSFLSDNNVQETGARPVTLILVVANKHLHSRVGNEPDPARFQTDTKLLVLFITSRENNENGPSCRTFMKNPCIDLSAETKLQDHSVGLALCGRCYHGWLGPMSTAQTLANYTATAADNGPTLASRSCYRLEPMEYPDNYALKAAEKCEGVGASLVSIETEAEWTFLDTELVKRCVVNKECPRNDRVVFIGLRRDTKSIGKRFRWINGRPLIYNRWINLGSKHPVGGYVHGCAVWDLEVQGWGDVGCGAWVRFPSALCEWSELMGEEELRISLPPPPSQQDVNNAFTRGQLAICLSIMLPSTLAIYIDQCSLYINNTGKTQVLEMPLSSDLVFSCQDEQNWSIQFSNVCDQDVNCFNSKDESPDLCNAQAHLDEQGFTCATSDKLVPVESRCDLYTDCVDGSDEENCEACHFGLCADGRCIPQPWLIDDENDCLSLFGQNQPDYVNSIDAVLDCAFLCNRTKCVPWRRLGDGIVDCVGPEGPLDETLGSLERADCGDVHATEWAPRCVYQKDRLGEPIGCRNMRHLHGCESFVCPDGFVKCPRSYCIPVHYLLNGEQECQLGEDESRNTENPFFIPGYFMCSDRHYIFLHPDRLCDGSRDCPLGTDEIDCHVTCFPGFLCASGFVIIDDHPRSEPLTSISFIDHRTRMIDFSGLNLSVALPSFCDLGLNFLLDLRLSNCSLTSILVSKQWHCLPRLSKLDLSYNLLVSITMDDQNMWPIYYSASTLRFLNLSFNTFLEHFDATTLAPNFDLNVLDLSHTAVSTFPYMRFVTLNLTHLNLSNTRITRLPAFTFPSLYRRWQLEILDLRGNDIKSVDPHAFKGLKIKSQLRGDYFKLCCPQMRGRGISAHSCHTLRDLVSSCSNLLDKKALRVLVWVVGITSVLGNTGVIVTRMVAKRTSFRLGHAQLISQLGISDFLTGVYLLIIGYQDVRLHGEYALHDETWRQSPLCQVAGVLAVLSSEVSSFFILFITIDIFLAVKFPCGKYRLPRRGILTGSLLAWGLSITLALMPLLPWTNQREVYSSNAICLALPLLPEKKPAGQLATIVFVTFNSLISVCIFSGLLASYCGSQAALSAVLTSHISFPIGNPKPETRQKCNLTWRLAAVAFTDLVTRMTINVQSLMALSGQGPSGEEYAWMTLFIMPVNSALNPILYSLPVIRNKLARAVAKYMASNRKTQRNLEGHEITSSRL</sequence>
<dbReference type="EMBL" id="BMAT01001001">
    <property type="protein sequence ID" value="GFR77904.1"/>
    <property type="molecule type" value="Genomic_DNA"/>
</dbReference>
<dbReference type="CDD" id="cd00037">
    <property type="entry name" value="CLECT"/>
    <property type="match status" value="1"/>
</dbReference>
<feature type="transmembrane region" description="Helical" evidence="14">
    <location>
        <begin position="1225"/>
        <end position="1247"/>
    </location>
</feature>
<dbReference type="InterPro" id="IPR016186">
    <property type="entry name" value="C-type_lectin-like/link_sf"/>
</dbReference>
<dbReference type="Gene3D" id="1.20.1070.10">
    <property type="entry name" value="Rhodopsin 7-helix transmembrane proteins"/>
    <property type="match status" value="1"/>
</dbReference>
<keyword evidence="10 18" id="KW-0675">Receptor</keyword>
<dbReference type="PANTHER" id="PTHR24372">
    <property type="entry name" value="GLYCOPROTEIN HORMONE RECEPTOR"/>
    <property type="match status" value="1"/>
</dbReference>
<dbReference type="Pfam" id="PF13855">
    <property type="entry name" value="LRR_8"/>
    <property type="match status" value="1"/>
</dbReference>
<dbReference type="InterPro" id="IPR000276">
    <property type="entry name" value="GPCR_Rhodpsn"/>
</dbReference>
<dbReference type="Pfam" id="PF00001">
    <property type="entry name" value="7tm_1"/>
    <property type="match status" value="1"/>
</dbReference>
<keyword evidence="5" id="KW-0677">Repeat</keyword>
<accession>A0AAV4FXT8</accession>
<dbReference type="GO" id="GO:0007189">
    <property type="term" value="P:adenylate cyclase-activating G protein-coupled receptor signaling pathway"/>
    <property type="evidence" value="ECO:0007669"/>
    <property type="project" value="TreeGrafter"/>
</dbReference>
<protein>
    <submittedName>
        <fullName evidence="18">Relaxin receptor-like protein</fullName>
    </submittedName>
</protein>
<proteinExistence type="predicted"/>
<keyword evidence="6 14" id="KW-1133">Transmembrane helix</keyword>
<evidence type="ECO:0000256" key="6">
    <source>
        <dbReference type="ARBA" id="ARBA00022989"/>
    </source>
</evidence>
<feature type="transmembrane region" description="Helical" evidence="14">
    <location>
        <begin position="1055"/>
        <end position="1078"/>
    </location>
</feature>
<evidence type="ECO:0000256" key="10">
    <source>
        <dbReference type="ARBA" id="ARBA00023170"/>
    </source>
</evidence>
<evidence type="ECO:0000256" key="13">
    <source>
        <dbReference type="SAM" id="MobiDB-lite"/>
    </source>
</evidence>
<dbReference type="Gene3D" id="3.10.100.10">
    <property type="entry name" value="Mannose-Binding Protein A, subunit A"/>
    <property type="match status" value="1"/>
</dbReference>
<dbReference type="InterPro" id="IPR036055">
    <property type="entry name" value="LDL_receptor-like_sf"/>
</dbReference>
<dbReference type="GO" id="GO:0005886">
    <property type="term" value="C:plasma membrane"/>
    <property type="evidence" value="ECO:0007669"/>
    <property type="project" value="UniProtKB-SubCell"/>
</dbReference>
<dbReference type="Proteomes" id="UP000762676">
    <property type="component" value="Unassembled WGS sequence"/>
</dbReference>
<name>A0AAV4FXT8_9GAST</name>
<evidence type="ECO:0000256" key="3">
    <source>
        <dbReference type="ARBA" id="ARBA00022614"/>
    </source>
</evidence>
<feature type="transmembrane region" description="Helical" evidence="14">
    <location>
        <begin position="1281"/>
        <end position="1299"/>
    </location>
</feature>
<dbReference type="PANTHER" id="PTHR24372:SF77">
    <property type="entry name" value="G-PROTEIN COUPLED RECEPTORS FAMILY 1 PROFILE DOMAIN-CONTAINING PROTEIN"/>
    <property type="match status" value="1"/>
</dbReference>
<keyword evidence="9 12" id="KW-1015">Disulfide bond</keyword>
<feature type="compositionally biased region" description="Polar residues" evidence="13">
    <location>
        <begin position="145"/>
        <end position="158"/>
    </location>
</feature>
<evidence type="ECO:0000256" key="4">
    <source>
        <dbReference type="ARBA" id="ARBA00022692"/>
    </source>
</evidence>
<evidence type="ECO:0000259" key="16">
    <source>
        <dbReference type="PROSITE" id="PS50041"/>
    </source>
</evidence>
<keyword evidence="15" id="KW-0732">Signal</keyword>